<gene>
    <name evidence="1" type="ORF">DFP99_0660</name>
</gene>
<dbReference type="KEGG" id="wso:WSWS_01031"/>
<reference evidence="1 2" key="1">
    <citation type="submission" date="2018-07" db="EMBL/GenBank/DDBJ databases">
        <title>Genomic Encyclopedia of Type Strains, Phase III (KMG-III): the genomes of soil and plant-associated and newly described type strains.</title>
        <authorList>
            <person name="Whitman W."/>
        </authorList>
    </citation>
    <scope>NUCLEOTIDE SEQUENCE [LARGE SCALE GENOMIC DNA]</scope>
    <source>
        <strain evidence="1 2">CECT 7031</strain>
    </source>
</reference>
<organism evidence="1 2">
    <name type="scientific">Weissella soli</name>
    <dbReference type="NCBI Taxonomy" id="155866"/>
    <lineage>
        <taxon>Bacteria</taxon>
        <taxon>Bacillati</taxon>
        <taxon>Bacillota</taxon>
        <taxon>Bacilli</taxon>
        <taxon>Lactobacillales</taxon>
        <taxon>Lactobacillaceae</taxon>
        <taxon>Weissella</taxon>
    </lineage>
</organism>
<dbReference type="Proteomes" id="UP000254912">
    <property type="component" value="Unassembled WGS sequence"/>
</dbReference>
<name>A0A288QBN4_9LACO</name>
<evidence type="ECO:0000313" key="1">
    <source>
        <dbReference type="EMBL" id="RDL12225.1"/>
    </source>
</evidence>
<comment type="caution">
    <text evidence="1">The sequence shown here is derived from an EMBL/GenBank/DDBJ whole genome shotgun (WGS) entry which is preliminary data.</text>
</comment>
<protein>
    <submittedName>
        <fullName evidence="1">Uncharacterized protein</fullName>
    </submittedName>
</protein>
<evidence type="ECO:0000313" key="2">
    <source>
        <dbReference type="Proteomes" id="UP000254912"/>
    </source>
</evidence>
<dbReference type="EMBL" id="QRAS01000001">
    <property type="protein sequence ID" value="RDL12225.1"/>
    <property type="molecule type" value="Genomic_DNA"/>
</dbReference>
<sequence length="37" mass="4293">MKLIKMVFLVIVIVIAFGADLLFKGRIYQTLQKLLQK</sequence>
<accession>A0A288QBN4</accession>
<keyword evidence="2" id="KW-1185">Reference proteome</keyword>
<dbReference type="AlphaFoldDB" id="A0A288QBN4"/>
<proteinExistence type="predicted"/>